<organism evidence="3 4">
    <name type="scientific">Paramecium sonneborni</name>
    <dbReference type="NCBI Taxonomy" id="65129"/>
    <lineage>
        <taxon>Eukaryota</taxon>
        <taxon>Sar</taxon>
        <taxon>Alveolata</taxon>
        <taxon>Ciliophora</taxon>
        <taxon>Intramacronucleata</taxon>
        <taxon>Oligohymenophorea</taxon>
        <taxon>Peniculida</taxon>
        <taxon>Parameciidae</taxon>
        <taxon>Paramecium</taxon>
    </lineage>
</organism>
<gene>
    <name evidence="3" type="ORF">PSON_ATCC_30995.1.T0090298</name>
</gene>
<dbReference type="Proteomes" id="UP000692954">
    <property type="component" value="Unassembled WGS sequence"/>
</dbReference>
<evidence type="ECO:0000313" key="3">
    <source>
        <dbReference type="EMBL" id="CAD8055547.1"/>
    </source>
</evidence>
<proteinExistence type="predicted"/>
<keyword evidence="4" id="KW-1185">Reference proteome</keyword>
<dbReference type="AlphaFoldDB" id="A0A8S1KLA6"/>
<evidence type="ECO:0000256" key="2">
    <source>
        <dbReference type="SAM" id="MobiDB-lite"/>
    </source>
</evidence>
<feature type="region of interest" description="Disordered" evidence="2">
    <location>
        <begin position="235"/>
        <end position="284"/>
    </location>
</feature>
<feature type="coiled-coil region" evidence="1">
    <location>
        <begin position="128"/>
        <end position="174"/>
    </location>
</feature>
<keyword evidence="1" id="KW-0175">Coiled coil</keyword>
<protein>
    <submittedName>
        <fullName evidence="3">Uncharacterized protein</fullName>
    </submittedName>
</protein>
<reference evidence="3" key="1">
    <citation type="submission" date="2021-01" db="EMBL/GenBank/DDBJ databases">
        <authorList>
            <consortium name="Genoscope - CEA"/>
            <person name="William W."/>
        </authorList>
    </citation>
    <scope>NUCLEOTIDE SEQUENCE</scope>
</reference>
<accession>A0A8S1KLA6</accession>
<name>A0A8S1KLA6_9CILI</name>
<dbReference type="EMBL" id="CAJJDN010000009">
    <property type="protein sequence ID" value="CAD8055547.1"/>
    <property type="molecule type" value="Genomic_DNA"/>
</dbReference>
<feature type="compositionally biased region" description="Polar residues" evidence="2">
    <location>
        <begin position="275"/>
        <end position="284"/>
    </location>
</feature>
<sequence>MQYQKQLLKNTLEEQQQYRQQQQIDSKRRALELEQQILQESAKALEYDQLQRKQIQKIKQRELSEAYEQSINQKKQNQNIIKQKQIQDEFNLVSQAQQYQEMQRQQKMHQQQQMKQIAQASMDDKMRKIMQQKELQEQEKIKEQINQRDEENRIQEKQKQYQDYYRQVAEHQERMSQKFAEKIGSARQSQIENMINRGIENVQYKEEIEAQQKKQNQLYNKQLMRDSLQKQIYEREQSSKNQNGSQIMSNGFRSPDNNQINPQVHNPLLNPIPGYNQNPYLNQRSQLGTYGNQVLKMY</sequence>
<evidence type="ECO:0000313" key="4">
    <source>
        <dbReference type="Proteomes" id="UP000692954"/>
    </source>
</evidence>
<comment type="caution">
    <text evidence="3">The sequence shown here is derived from an EMBL/GenBank/DDBJ whole genome shotgun (WGS) entry which is preliminary data.</text>
</comment>
<feature type="compositionally biased region" description="Polar residues" evidence="2">
    <location>
        <begin position="239"/>
        <end position="264"/>
    </location>
</feature>
<evidence type="ECO:0000256" key="1">
    <source>
        <dbReference type="SAM" id="Coils"/>
    </source>
</evidence>